<sequence length="151" mass="17334">MKLSTFTDYNLRVLLLYLAAHREKLSTIQEIANNYHISENHLMKVIHHLAKNNFIQSIRGKGGGIRLHREPSELNLAEIIRSAEEKSVIIECFGNKNQCCLSPNCRLPPILVKAFEAFYQTLSQYTLQDILLDPKIFTILPITSENELLKN</sequence>
<evidence type="ECO:0000256" key="1">
    <source>
        <dbReference type="ARBA" id="ARBA00023125"/>
    </source>
</evidence>
<dbReference type="PANTHER" id="PTHR33221">
    <property type="entry name" value="WINGED HELIX-TURN-HELIX TRANSCRIPTIONAL REGULATOR, RRF2 FAMILY"/>
    <property type="match status" value="1"/>
</dbReference>
<dbReference type="NCBIfam" id="TIGR00738">
    <property type="entry name" value="rrf2_super"/>
    <property type="match status" value="1"/>
</dbReference>
<dbReference type="Proteomes" id="UP001589769">
    <property type="component" value="Unassembled WGS sequence"/>
</dbReference>
<dbReference type="PROSITE" id="PS51197">
    <property type="entry name" value="HTH_RRF2_2"/>
    <property type="match status" value="1"/>
</dbReference>
<dbReference type="EMBL" id="JBHLWA010000033">
    <property type="protein sequence ID" value="MFC0323413.1"/>
    <property type="molecule type" value="Genomic_DNA"/>
</dbReference>
<organism evidence="2 3">
    <name type="scientific">Gallibacterium melopsittaci</name>
    <dbReference type="NCBI Taxonomy" id="516063"/>
    <lineage>
        <taxon>Bacteria</taxon>
        <taxon>Pseudomonadati</taxon>
        <taxon>Pseudomonadota</taxon>
        <taxon>Gammaproteobacteria</taxon>
        <taxon>Pasteurellales</taxon>
        <taxon>Pasteurellaceae</taxon>
        <taxon>Gallibacterium</taxon>
    </lineage>
</organism>
<dbReference type="RefSeq" id="WP_382374980.1">
    <property type="nucleotide sequence ID" value="NZ_JBHLWA010000033.1"/>
</dbReference>
<name>A0ABV6HZS2_9PAST</name>
<reference evidence="2 3" key="1">
    <citation type="submission" date="2024-09" db="EMBL/GenBank/DDBJ databases">
        <authorList>
            <person name="Sun Q."/>
            <person name="Mori K."/>
        </authorList>
    </citation>
    <scope>NUCLEOTIDE SEQUENCE [LARGE SCALE GENOMIC DNA]</scope>
    <source>
        <strain evidence="2 3">CCM 7538</strain>
    </source>
</reference>
<dbReference type="InterPro" id="IPR000944">
    <property type="entry name" value="Tscrpt_reg_Rrf2"/>
</dbReference>
<gene>
    <name evidence="2" type="ORF">ACFFHT_07560</name>
</gene>
<dbReference type="SUPFAM" id="SSF46785">
    <property type="entry name" value="Winged helix' DNA-binding domain"/>
    <property type="match status" value="1"/>
</dbReference>
<dbReference type="InterPro" id="IPR036388">
    <property type="entry name" value="WH-like_DNA-bd_sf"/>
</dbReference>
<keyword evidence="1" id="KW-0238">DNA-binding</keyword>
<evidence type="ECO:0000313" key="3">
    <source>
        <dbReference type="Proteomes" id="UP001589769"/>
    </source>
</evidence>
<proteinExistence type="predicted"/>
<evidence type="ECO:0000313" key="2">
    <source>
        <dbReference type="EMBL" id="MFC0323413.1"/>
    </source>
</evidence>
<dbReference type="PANTHER" id="PTHR33221:SF4">
    <property type="entry name" value="HTH-TYPE TRANSCRIPTIONAL REPRESSOR NSRR"/>
    <property type="match status" value="1"/>
</dbReference>
<dbReference type="Gene3D" id="1.10.10.10">
    <property type="entry name" value="Winged helix-like DNA-binding domain superfamily/Winged helix DNA-binding domain"/>
    <property type="match status" value="1"/>
</dbReference>
<dbReference type="Pfam" id="PF02082">
    <property type="entry name" value="Rrf2"/>
    <property type="match status" value="1"/>
</dbReference>
<comment type="caution">
    <text evidence="2">The sequence shown here is derived from an EMBL/GenBank/DDBJ whole genome shotgun (WGS) entry which is preliminary data.</text>
</comment>
<accession>A0ABV6HZS2</accession>
<dbReference type="InterPro" id="IPR036390">
    <property type="entry name" value="WH_DNA-bd_sf"/>
</dbReference>
<keyword evidence="3" id="KW-1185">Reference proteome</keyword>
<protein>
    <submittedName>
        <fullName evidence="2">RrF2 family transcriptional regulator</fullName>
    </submittedName>
</protein>